<keyword evidence="2" id="KW-1185">Reference proteome</keyword>
<protein>
    <submittedName>
        <fullName evidence="1">Uncharacterized protein</fullName>
    </submittedName>
</protein>
<name>A0ABT5KI07_9BURK</name>
<dbReference type="Proteomes" id="UP001221189">
    <property type="component" value="Unassembled WGS sequence"/>
</dbReference>
<comment type="caution">
    <text evidence="1">The sequence shown here is derived from an EMBL/GenBank/DDBJ whole genome shotgun (WGS) entry which is preliminary data.</text>
</comment>
<evidence type="ECO:0000313" key="2">
    <source>
        <dbReference type="Proteomes" id="UP001221189"/>
    </source>
</evidence>
<dbReference type="EMBL" id="JAQQXT010000012">
    <property type="protein sequence ID" value="MDC8773496.1"/>
    <property type="molecule type" value="Genomic_DNA"/>
</dbReference>
<evidence type="ECO:0000313" key="1">
    <source>
        <dbReference type="EMBL" id="MDC8773496.1"/>
    </source>
</evidence>
<sequence>MNRLPYATVARCVSSLSRTGLYQGVDLRVLEAFDLDALAHFSGMQPGALCAGACVASQSSPALALTSANLRWCPACMAEGLHAALFQFSPITRCPTHNAPLIQACPHCGKTIPYRLDPAAVATPLACPTCMSPLVADLTILAHAHHIVGP</sequence>
<organism evidence="1 2">
    <name type="scientific">Roseateles albus</name>
    <dbReference type="NCBI Taxonomy" id="2987525"/>
    <lineage>
        <taxon>Bacteria</taxon>
        <taxon>Pseudomonadati</taxon>
        <taxon>Pseudomonadota</taxon>
        <taxon>Betaproteobacteria</taxon>
        <taxon>Burkholderiales</taxon>
        <taxon>Sphaerotilaceae</taxon>
        <taxon>Roseateles</taxon>
    </lineage>
</organism>
<proteinExistence type="predicted"/>
<reference evidence="1 2" key="1">
    <citation type="submission" date="2022-10" db="EMBL/GenBank/DDBJ databases">
        <title>Paucibacter sp. hw1 Genome sequencing.</title>
        <authorList>
            <person name="Park S."/>
        </authorList>
    </citation>
    <scope>NUCLEOTIDE SEQUENCE [LARGE SCALE GENOMIC DNA]</scope>
    <source>
        <strain evidence="2">hw1</strain>
    </source>
</reference>
<accession>A0ABT5KI07</accession>
<gene>
    <name evidence="1" type="ORF">PRZ03_18100</name>
</gene>